<organism evidence="3 4">
    <name type="scientific">Agrobacterium deltaense NCPPB 1641</name>
    <dbReference type="NCBI Taxonomy" id="1183425"/>
    <lineage>
        <taxon>Bacteria</taxon>
        <taxon>Pseudomonadati</taxon>
        <taxon>Pseudomonadota</taxon>
        <taxon>Alphaproteobacteria</taxon>
        <taxon>Hyphomicrobiales</taxon>
        <taxon>Rhizobiaceae</taxon>
        <taxon>Rhizobium/Agrobacterium group</taxon>
        <taxon>Agrobacterium</taxon>
    </lineage>
</organism>
<dbReference type="AlphaFoldDB" id="A0A1S7U7C7"/>
<feature type="region of interest" description="Disordered" evidence="1">
    <location>
        <begin position="128"/>
        <end position="171"/>
    </location>
</feature>
<feature type="compositionally biased region" description="Basic and acidic residues" evidence="1">
    <location>
        <begin position="152"/>
        <end position="171"/>
    </location>
</feature>
<comment type="caution">
    <text evidence="3">The sequence shown here is derived from an EMBL/GenBank/DDBJ whole genome shotgun (WGS) entry which is preliminary data.</text>
</comment>
<evidence type="ECO:0000256" key="1">
    <source>
        <dbReference type="SAM" id="MobiDB-lite"/>
    </source>
</evidence>
<name>A0A1S7U7C7_9HYPH</name>
<proteinExistence type="predicted"/>
<accession>A0A1S7U7C7</accession>
<sequence>MRGTKSKPYRCKIQKQHWRPTVMASFALPLLISVSMAAEPSDHDKARLQKAVLGCFMVPAGATTSAIIEAHFEDGKLKGVPKVVSKGDGPLNKAFAQAGVRAILKCEAKIAVLPIDGDVRFNFTAETAGTGVAPDTPKEVAPKKLSPGQQPAHEKEAKKIENFLNERRISD</sequence>
<evidence type="ECO:0000313" key="3">
    <source>
        <dbReference type="EMBL" id="CVI62824.1"/>
    </source>
</evidence>
<dbReference type="Proteomes" id="UP000192140">
    <property type="component" value="Unassembled WGS sequence"/>
</dbReference>
<feature type="signal peptide" evidence="2">
    <location>
        <begin position="1"/>
        <end position="37"/>
    </location>
</feature>
<evidence type="ECO:0000256" key="2">
    <source>
        <dbReference type="SAM" id="SignalP"/>
    </source>
</evidence>
<dbReference type="EMBL" id="FCNP01000048">
    <property type="protein sequence ID" value="CVI62824.1"/>
    <property type="molecule type" value="Genomic_DNA"/>
</dbReference>
<feature type="chain" id="PRO_5012390802" evidence="2">
    <location>
        <begin position="38"/>
        <end position="171"/>
    </location>
</feature>
<evidence type="ECO:0000313" key="4">
    <source>
        <dbReference type="Proteomes" id="UP000192140"/>
    </source>
</evidence>
<gene>
    <name evidence="3" type="ORF">AGR7A_pAt10123</name>
</gene>
<reference evidence="3" key="1">
    <citation type="submission" date="2016-01" db="EMBL/GenBank/DDBJ databases">
        <authorList>
            <person name="Regsiter A."/>
            <person name="william w."/>
        </authorList>
    </citation>
    <scope>NUCLEOTIDE SEQUENCE</scope>
    <source>
        <strain evidence="3">NCPPB 1641</strain>
    </source>
</reference>
<protein>
    <submittedName>
        <fullName evidence="3">Uncharacterized protein</fullName>
    </submittedName>
</protein>
<keyword evidence="4" id="KW-1185">Reference proteome</keyword>
<keyword evidence="2" id="KW-0732">Signal</keyword>